<dbReference type="Proteomes" id="UP000027219">
    <property type="component" value="Unassembled WGS sequence"/>
</dbReference>
<dbReference type="InterPro" id="IPR000160">
    <property type="entry name" value="GGDEF_dom"/>
</dbReference>
<dbReference type="EMBL" id="JFFR01000027">
    <property type="protein sequence ID" value="KDN27171.1"/>
    <property type="molecule type" value="Genomic_DNA"/>
</dbReference>
<dbReference type="FunFam" id="3.30.70.270:FF:000001">
    <property type="entry name" value="Diguanylate cyclase domain protein"/>
    <property type="match status" value="1"/>
</dbReference>
<protein>
    <recommendedName>
        <fullName evidence="2">diguanylate cyclase</fullName>
        <ecNumber evidence="2">2.7.7.65</ecNumber>
    </recommendedName>
</protein>
<dbReference type="GO" id="GO:1902201">
    <property type="term" value="P:negative regulation of bacterial-type flagellum-dependent cell motility"/>
    <property type="evidence" value="ECO:0007669"/>
    <property type="project" value="TreeGrafter"/>
</dbReference>
<dbReference type="PROSITE" id="PS50887">
    <property type="entry name" value="GGDEF"/>
    <property type="match status" value="1"/>
</dbReference>
<dbReference type="STRING" id="212667.VFDL14_19895"/>
<evidence type="ECO:0000259" key="5">
    <source>
        <dbReference type="PROSITE" id="PS50887"/>
    </source>
</evidence>
<keyword evidence="4" id="KW-0472">Membrane</keyword>
<dbReference type="AlphaFoldDB" id="A0A066UIG5"/>
<dbReference type="CDD" id="cd01949">
    <property type="entry name" value="GGDEF"/>
    <property type="match status" value="1"/>
</dbReference>
<name>A0A066UIG5_9VIBR</name>
<evidence type="ECO:0000313" key="6">
    <source>
        <dbReference type="EMBL" id="KDN27171.1"/>
    </source>
</evidence>
<dbReference type="NCBIfam" id="TIGR00254">
    <property type="entry name" value="GGDEF"/>
    <property type="match status" value="1"/>
</dbReference>
<dbReference type="RefSeq" id="WP_050487462.1">
    <property type="nucleotide sequence ID" value="NZ_JFFR01000027.1"/>
</dbReference>
<keyword evidence="4" id="KW-1133">Transmembrane helix</keyword>
<gene>
    <name evidence="6" type="ORF">VFDL14_19895</name>
</gene>
<comment type="cofactor">
    <cofactor evidence="1">
        <name>Mg(2+)</name>
        <dbReference type="ChEBI" id="CHEBI:18420"/>
    </cofactor>
</comment>
<dbReference type="InterPro" id="IPR050469">
    <property type="entry name" value="Diguanylate_Cyclase"/>
</dbReference>
<keyword evidence="7" id="KW-1185">Reference proteome</keyword>
<organism evidence="6 7">
    <name type="scientific">Vibrio fortis</name>
    <dbReference type="NCBI Taxonomy" id="212667"/>
    <lineage>
        <taxon>Bacteria</taxon>
        <taxon>Pseudomonadati</taxon>
        <taxon>Pseudomonadota</taxon>
        <taxon>Gammaproteobacteria</taxon>
        <taxon>Vibrionales</taxon>
        <taxon>Vibrionaceae</taxon>
        <taxon>Vibrio</taxon>
    </lineage>
</organism>
<dbReference type="EC" id="2.7.7.65" evidence="2"/>
<dbReference type="InterPro" id="IPR043128">
    <property type="entry name" value="Rev_trsase/Diguanyl_cyclase"/>
</dbReference>
<dbReference type="SUPFAM" id="SSF55073">
    <property type="entry name" value="Nucleotide cyclase"/>
    <property type="match status" value="1"/>
</dbReference>
<evidence type="ECO:0000256" key="1">
    <source>
        <dbReference type="ARBA" id="ARBA00001946"/>
    </source>
</evidence>
<keyword evidence="4" id="KW-0812">Transmembrane</keyword>
<feature type="transmembrane region" description="Helical" evidence="4">
    <location>
        <begin position="217"/>
        <end position="240"/>
    </location>
</feature>
<dbReference type="GO" id="GO:0005886">
    <property type="term" value="C:plasma membrane"/>
    <property type="evidence" value="ECO:0007669"/>
    <property type="project" value="TreeGrafter"/>
</dbReference>
<dbReference type="PANTHER" id="PTHR45138:SF9">
    <property type="entry name" value="DIGUANYLATE CYCLASE DGCM-RELATED"/>
    <property type="match status" value="1"/>
</dbReference>
<evidence type="ECO:0000256" key="2">
    <source>
        <dbReference type="ARBA" id="ARBA00012528"/>
    </source>
</evidence>
<dbReference type="GO" id="GO:0052621">
    <property type="term" value="F:diguanylate cyclase activity"/>
    <property type="evidence" value="ECO:0007669"/>
    <property type="project" value="UniProtKB-EC"/>
</dbReference>
<evidence type="ECO:0000313" key="7">
    <source>
        <dbReference type="Proteomes" id="UP000027219"/>
    </source>
</evidence>
<feature type="transmembrane region" description="Helical" evidence="4">
    <location>
        <begin position="12"/>
        <end position="32"/>
    </location>
</feature>
<comment type="catalytic activity">
    <reaction evidence="3">
        <text>2 GTP = 3',3'-c-di-GMP + 2 diphosphate</text>
        <dbReference type="Rhea" id="RHEA:24898"/>
        <dbReference type="ChEBI" id="CHEBI:33019"/>
        <dbReference type="ChEBI" id="CHEBI:37565"/>
        <dbReference type="ChEBI" id="CHEBI:58805"/>
        <dbReference type="EC" id="2.7.7.65"/>
    </reaction>
</comment>
<dbReference type="Pfam" id="PF00990">
    <property type="entry name" value="GGDEF"/>
    <property type="match status" value="1"/>
</dbReference>
<comment type="caution">
    <text evidence="6">The sequence shown here is derived from an EMBL/GenBank/DDBJ whole genome shotgun (WGS) entry which is preliminary data.</text>
</comment>
<evidence type="ECO:0000256" key="3">
    <source>
        <dbReference type="ARBA" id="ARBA00034247"/>
    </source>
</evidence>
<accession>A0A066UIG5</accession>
<feature type="domain" description="GGDEF" evidence="5">
    <location>
        <begin position="294"/>
        <end position="421"/>
    </location>
</feature>
<proteinExistence type="predicted"/>
<dbReference type="InterPro" id="IPR029787">
    <property type="entry name" value="Nucleotide_cyclase"/>
</dbReference>
<dbReference type="PANTHER" id="PTHR45138">
    <property type="entry name" value="REGULATORY COMPONENTS OF SENSORY TRANSDUCTION SYSTEM"/>
    <property type="match status" value="1"/>
</dbReference>
<sequence length="421" mass="48603">MNERTFRQFNVFLAVTCLAITAFSLISFHIGMDKNFTVTPDRFDLKVNTDQDYGGGTRGHITQENDSITLHCNFKRDYRSPFCEVEFVISEEGQGVDLSKYDSVTINMDYEGQENPRFRFYARNHNDAYSVTEDPISNKFNRFDFSFNDKENIDLKYFNVPLWWVDFYNHPITKSGVDITNTVSVELGLGSSTLEGLHQLTIYNIVFHGKVISHLTLIRVLIGLWVAFAIYYVAGSMYLIHRCRKVSDAKAIQLKREIAELRVKATTDSLTGARNRTQALDSFYHFERLIQQGKAIHVALFDLDHFKLVNDTHGHDIGDNVLREFSDLSEQVFNDNYLMYRWGGEEFLLVCLEQDASQCNDKISEFMEAMARNLWPELLEITASIGLTQLDRKESMRTAIKRADTALYQAKNQGRNRVVYL</sequence>
<dbReference type="GO" id="GO:0043709">
    <property type="term" value="P:cell adhesion involved in single-species biofilm formation"/>
    <property type="evidence" value="ECO:0007669"/>
    <property type="project" value="TreeGrafter"/>
</dbReference>
<dbReference type="Gene3D" id="3.30.70.270">
    <property type="match status" value="1"/>
</dbReference>
<evidence type="ECO:0000256" key="4">
    <source>
        <dbReference type="SAM" id="Phobius"/>
    </source>
</evidence>
<dbReference type="OrthoDB" id="9803824at2"/>
<reference evidence="6 7" key="1">
    <citation type="submission" date="2014-02" db="EMBL/GenBank/DDBJ databases">
        <title>Vibrio fortis Dalian14 Genome Sequencing.</title>
        <authorList>
            <person name="Wang Y."/>
            <person name="Song L."/>
            <person name="Liu G."/>
            <person name="Ding J."/>
        </authorList>
    </citation>
    <scope>NUCLEOTIDE SEQUENCE [LARGE SCALE GENOMIC DNA]</scope>
    <source>
        <strain evidence="6 7">Dalian14</strain>
    </source>
</reference>
<dbReference type="SMART" id="SM00267">
    <property type="entry name" value="GGDEF"/>
    <property type="match status" value="1"/>
</dbReference>